<proteinExistence type="predicted"/>
<dbReference type="STRING" id="478744.SAMN05444359_1162"/>
<dbReference type="Proteomes" id="UP000199021">
    <property type="component" value="Unassembled WGS sequence"/>
</dbReference>
<dbReference type="EMBL" id="FOFB01000016">
    <property type="protein sequence ID" value="SEQ79483.1"/>
    <property type="molecule type" value="Genomic_DNA"/>
</dbReference>
<keyword evidence="2" id="KW-1185">Reference proteome</keyword>
<name>A0A1H9IY04_9BACT</name>
<gene>
    <name evidence="1" type="ORF">SAMN05444359_1162</name>
</gene>
<evidence type="ECO:0008006" key="3">
    <source>
        <dbReference type="Google" id="ProtNLM"/>
    </source>
</evidence>
<organism evidence="1 2">
    <name type="scientific">Neolewinella agarilytica</name>
    <dbReference type="NCBI Taxonomy" id="478744"/>
    <lineage>
        <taxon>Bacteria</taxon>
        <taxon>Pseudomonadati</taxon>
        <taxon>Bacteroidota</taxon>
        <taxon>Saprospiria</taxon>
        <taxon>Saprospirales</taxon>
        <taxon>Lewinellaceae</taxon>
        <taxon>Neolewinella</taxon>
    </lineage>
</organism>
<dbReference type="OrthoDB" id="122670at2"/>
<dbReference type="InParanoid" id="A0A1H9IY04"/>
<evidence type="ECO:0000313" key="1">
    <source>
        <dbReference type="EMBL" id="SEQ79483.1"/>
    </source>
</evidence>
<reference evidence="2" key="1">
    <citation type="submission" date="2016-10" db="EMBL/GenBank/DDBJ databases">
        <authorList>
            <person name="Varghese N."/>
            <person name="Submissions S."/>
        </authorList>
    </citation>
    <scope>NUCLEOTIDE SEQUENCE [LARGE SCALE GENOMIC DNA]</scope>
    <source>
        <strain evidence="2">DSM 24740</strain>
    </source>
</reference>
<dbReference type="AlphaFoldDB" id="A0A1H9IY04"/>
<dbReference type="Pfam" id="PF13711">
    <property type="entry name" value="DUF4160"/>
    <property type="match status" value="1"/>
</dbReference>
<accession>A0A1H9IY04</accession>
<dbReference type="InterPro" id="IPR025427">
    <property type="entry name" value="DUF4160"/>
</dbReference>
<protein>
    <recommendedName>
        <fullName evidence="3">DUF4160 domain-containing protein</fullName>
    </recommendedName>
</protein>
<evidence type="ECO:0000313" key="2">
    <source>
        <dbReference type="Proteomes" id="UP000199021"/>
    </source>
</evidence>
<sequence>MPTFYVIDGVKIQLFFRDHNPPHFHAEFAEYKALIRIDDRQVLEGKLPKNKQKKILTWAKEHQEELMEIWLELQMTDED</sequence>
<dbReference type="RefSeq" id="WP_090169767.1">
    <property type="nucleotide sequence ID" value="NZ_FOFB01000016.1"/>
</dbReference>